<dbReference type="Gene3D" id="3.60.140.10">
    <property type="entry name" value="CNF1/YfiH-like putative cysteine hydrolases"/>
    <property type="match status" value="1"/>
</dbReference>
<gene>
    <name evidence="9" type="ORF">CCOS865_02964</name>
</gene>
<dbReference type="PANTHER" id="PTHR30616">
    <property type="entry name" value="UNCHARACTERIZED PROTEIN YFIH"/>
    <property type="match status" value="1"/>
</dbReference>
<accession>A0A383RUF3</accession>
<evidence type="ECO:0000256" key="2">
    <source>
        <dbReference type="ARBA" id="ARBA00007353"/>
    </source>
</evidence>
<keyword evidence="10" id="KW-1185">Reference proteome</keyword>
<dbReference type="InterPro" id="IPR003730">
    <property type="entry name" value="Cu_polyphenol_OxRdtase"/>
</dbReference>
<evidence type="ECO:0000256" key="5">
    <source>
        <dbReference type="ARBA" id="ARBA00022833"/>
    </source>
</evidence>
<dbReference type="InterPro" id="IPR011324">
    <property type="entry name" value="Cytotoxic_necrot_fac-like_cat"/>
</dbReference>
<keyword evidence="3" id="KW-0808">Transferase</keyword>
<proteinExistence type="inferred from homology"/>
<comment type="similarity">
    <text evidence="2">Belongs to the purine nucleoside phosphorylase YfiH/LACC1 family.</text>
</comment>
<evidence type="ECO:0000256" key="1">
    <source>
        <dbReference type="ARBA" id="ARBA00000553"/>
    </source>
</evidence>
<comment type="catalytic activity">
    <reaction evidence="6">
        <text>adenosine + H2O + H(+) = inosine + NH4(+)</text>
        <dbReference type="Rhea" id="RHEA:24408"/>
        <dbReference type="ChEBI" id="CHEBI:15377"/>
        <dbReference type="ChEBI" id="CHEBI:15378"/>
        <dbReference type="ChEBI" id="CHEBI:16335"/>
        <dbReference type="ChEBI" id="CHEBI:17596"/>
        <dbReference type="ChEBI" id="CHEBI:28938"/>
        <dbReference type="EC" id="3.5.4.4"/>
    </reaction>
    <physiologicalReaction direction="left-to-right" evidence="6">
        <dbReference type="Rhea" id="RHEA:24409"/>
    </physiologicalReaction>
</comment>
<name>A0A383RUF3_9PSED</name>
<comment type="catalytic activity">
    <reaction evidence="8">
        <text>S-methyl-5'-thioadenosine + phosphate = 5-(methylsulfanyl)-alpha-D-ribose 1-phosphate + adenine</text>
        <dbReference type="Rhea" id="RHEA:11852"/>
        <dbReference type="ChEBI" id="CHEBI:16708"/>
        <dbReference type="ChEBI" id="CHEBI:17509"/>
        <dbReference type="ChEBI" id="CHEBI:43474"/>
        <dbReference type="ChEBI" id="CHEBI:58533"/>
        <dbReference type="EC" id="2.4.2.28"/>
    </reaction>
    <physiologicalReaction direction="left-to-right" evidence="8">
        <dbReference type="Rhea" id="RHEA:11853"/>
    </physiologicalReaction>
</comment>
<evidence type="ECO:0000256" key="7">
    <source>
        <dbReference type="ARBA" id="ARBA00048968"/>
    </source>
</evidence>
<dbReference type="InterPro" id="IPR038371">
    <property type="entry name" value="Cu_polyphenol_OxRdtase_sf"/>
</dbReference>
<dbReference type="GO" id="GO:0017061">
    <property type="term" value="F:S-methyl-5-thioadenosine phosphorylase activity"/>
    <property type="evidence" value="ECO:0007669"/>
    <property type="project" value="UniProtKB-EC"/>
</dbReference>
<comment type="catalytic activity">
    <reaction evidence="1">
        <text>inosine + phosphate = alpha-D-ribose 1-phosphate + hypoxanthine</text>
        <dbReference type="Rhea" id="RHEA:27646"/>
        <dbReference type="ChEBI" id="CHEBI:17368"/>
        <dbReference type="ChEBI" id="CHEBI:17596"/>
        <dbReference type="ChEBI" id="CHEBI:43474"/>
        <dbReference type="ChEBI" id="CHEBI:57720"/>
        <dbReference type="EC" id="2.4.2.1"/>
    </reaction>
    <physiologicalReaction direction="left-to-right" evidence="1">
        <dbReference type="Rhea" id="RHEA:27647"/>
    </physiologicalReaction>
</comment>
<sequence>MPFLSENLAALPGLSHAFACADDVDKPHDLFYCAQNHGATIIEVGQEHEAGVIAGDAVYTRTSRPIGIVTADCLPIFIGSETEPFVAAIHGGWQGLAAGIIETAFDTFRSAGVSVDDLQIALGPAIHSCCYEVSTPLVDTIEDTHGHLWRARPRPWSTSRKQAGQVPHADRATASHGEAWLDLSCYCRYLLGAAGINSAQIQTSQVCTYCAGPEWGSYRRRTDRSEQKKFQYSWISLGSSDSERV</sequence>
<dbReference type="CDD" id="cd16833">
    <property type="entry name" value="YfiH"/>
    <property type="match status" value="1"/>
</dbReference>
<evidence type="ECO:0000313" key="9">
    <source>
        <dbReference type="EMBL" id="SYX90697.1"/>
    </source>
</evidence>
<evidence type="ECO:0000256" key="8">
    <source>
        <dbReference type="ARBA" id="ARBA00049893"/>
    </source>
</evidence>
<protein>
    <submittedName>
        <fullName evidence="9">Laccase domain protein</fullName>
    </submittedName>
</protein>
<evidence type="ECO:0000256" key="6">
    <source>
        <dbReference type="ARBA" id="ARBA00047989"/>
    </source>
</evidence>
<comment type="catalytic activity">
    <reaction evidence="7">
        <text>adenosine + phosphate = alpha-D-ribose 1-phosphate + adenine</text>
        <dbReference type="Rhea" id="RHEA:27642"/>
        <dbReference type="ChEBI" id="CHEBI:16335"/>
        <dbReference type="ChEBI" id="CHEBI:16708"/>
        <dbReference type="ChEBI" id="CHEBI:43474"/>
        <dbReference type="ChEBI" id="CHEBI:57720"/>
        <dbReference type="EC" id="2.4.2.1"/>
    </reaction>
    <physiologicalReaction direction="left-to-right" evidence="7">
        <dbReference type="Rhea" id="RHEA:27643"/>
    </physiologicalReaction>
</comment>
<dbReference type="SMR" id="A0A383RUF3"/>
<evidence type="ECO:0000313" key="10">
    <source>
        <dbReference type="Proteomes" id="UP000263595"/>
    </source>
</evidence>
<keyword evidence="5" id="KW-0862">Zinc</keyword>
<dbReference type="Pfam" id="PF02578">
    <property type="entry name" value="Cu-oxidase_4"/>
    <property type="match status" value="1"/>
</dbReference>
<evidence type="ECO:0000256" key="3">
    <source>
        <dbReference type="ARBA" id="ARBA00022679"/>
    </source>
</evidence>
<keyword evidence="4" id="KW-0479">Metal-binding</keyword>
<dbReference type="SUPFAM" id="SSF64438">
    <property type="entry name" value="CNF1/YfiH-like putative cysteine hydrolases"/>
    <property type="match status" value="1"/>
</dbReference>
<reference evidence="10" key="1">
    <citation type="submission" date="2018-08" db="EMBL/GenBank/DDBJ databases">
        <authorList>
            <person name="Blom J."/>
        </authorList>
    </citation>
    <scope>NUCLEOTIDE SEQUENCE [LARGE SCALE GENOMIC DNA]</scope>
    <source>
        <strain evidence="10">CCOS 865</strain>
    </source>
</reference>
<dbReference type="Proteomes" id="UP000263595">
    <property type="component" value="Unassembled WGS sequence"/>
</dbReference>
<dbReference type="GO" id="GO:0005507">
    <property type="term" value="F:copper ion binding"/>
    <property type="evidence" value="ECO:0007669"/>
    <property type="project" value="TreeGrafter"/>
</dbReference>
<dbReference type="PANTHER" id="PTHR30616:SF3">
    <property type="entry name" value="PURINE NUCLEOSIDE PHOSPHORYLASE"/>
    <property type="match status" value="1"/>
</dbReference>
<dbReference type="AlphaFoldDB" id="A0A383RUF3"/>
<dbReference type="EMBL" id="UNOZ01000020">
    <property type="protein sequence ID" value="SYX90697.1"/>
    <property type="molecule type" value="Genomic_DNA"/>
</dbReference>
<organism evidence="9 10">
    <name type="scientific">Pseudomonas reidholzensis</name>
    <dbReference type="NCBI Taxonomy" id="1785162"/>
    <lineage>
        <taxon>Bacteria</taxon>
        <taxon>Pseudomonadati</taxon>
        <taxon>Pseudomonadota</taxon>
        <taxon>Gammaproteobacteria</taxon>
        <taxon>Pseudomonadales</taxon>
        <taxon>Pseudomonadaceae</taxon>
        <taxon>Pseudomonas</taxon>
    </lineage>
</organism>
<evidence type="ECO:0000256" key="4">
    <source>
        <dbReference type="ARBA" id="ARBA00022723"/>
    </source>
</evidence>